<dbReference type="Gene3D" id="1.10.357.10">
    <property type="entry name" value="Tetracycline Repressor, domain 2"/>
    <property type="match status" value="1"/>
</dbReference>
<accession>A0A1V4A1R0</accession>
<evidence type="ECO:0000259" key="3">
    <source>
        <dbReference type="PROSITE" id="PS50977"/>
    </source>
</evidence>
<feature type="domain" description="HTH tetR-type" evidence="3">
    <location>
        <begin position="1"/>
        <end position="61"/>
    </location>
</feature>
<dbReference type="InterPro" id="IPR036271">
    <property type="entry name" value="Tet_transcr_reg_TetR-rel_C_sf"/>
</dbReference>
<dbReference type="PROSITE" id="PS50977">
    <property type="entry name" value="HTH_TETR_2"/>
    <property type="match status" value="1"/>
</dbReference>
<dbReference type="PANTHER" id="PTHR30055:SF219">
    <property type="entry name" value="TRANSCRIPTIONAL REGULATORY PROTEIN"/>
    <property type="match status" value="1"/>
</dbReference>
<dbReference type="GO" id="GO:0000976">
    <property type="term" value="F:transcription cis-regulatory region binding"/>
    <property type="evidence" value="ECO:0007669"/>
    <property type="project" value="TreeGrafter"/>
</dbReference>
<dbReference type="Pfam" id="PF17940">
    <property type="entry name" value="TetR_C_31"/>
    <property type="match status" value="1"/>
</dbReference>
<dbReference type="SUPFAM" id="SSF46689">
    <property type="entry name" value="Homeodomain-like"/>
    <property type="match status" value="1"/>
</dbReference>
<dbReference type="PANTHER" id="PTHR30055">
    <property type="entry name" value="HTH-TYPE TRANSCRIPTIONAL REGULATOR RUTR"/>
    <property type="match status" value="1"/>
</dbReference>
<dbReference type="EMBL" id="MVFC01000038">
    <property type="protein sequence ID" value="OON72404.1"/>
    <property type="molecule type" value="Genomic_DNA"/>
</dbReference>
<evidence type="ECO:0000313" key="4">
    <source>
        <dbReference type="EMBL" id="OON72404.1"/>
    </source>
</evidence>
<reference evidence="4 5" key="1">
    <citation type="submission" date="2017-02" db="EMBL/GenBank/DDBJ databases">
        <title>Draft Genome Sequence of Streptomyces tsukubaensis F601, a Producer of the immunosuppressant tacrolimus FK506.</title>
        <authorList>
            <person name="Zong G."/>
            <person name="Zhong C."/>
            <person name="Fu J."/>
            <person name="Qin R."/>
            <person name="Cao G."/>
        </authorList>
    </citation>
    <scope>NUCLEOTIDE SEQUENCE [LARGE SCALE GENOMIC DNA]</scope>
    <source>
        <strain evidence="4 5">F601</strain>
    </source>
</reference>
<dbReference type="STRING" id="83656.B1H18_29650"/>
<protein>
    <submittedName>
        <fullName evidence="4">TetR family transcriptional regulator</fullName>
    </submittedName>
</protein>
<organism evidence="4 5">
    <name type="scientific">Streptomyces tsukubensis</name>
    <dbReference type="NCBI Taxonomy" id="83656"/>
    <lineage>
        <taxon>Bacteria</taxon>
        <taxon>Bacillati</taxon>
        <taxon>Actinomycetota</taxon>
        <taxon>Actinomycetes</taxon>
        <taxon>Kitasatosporales</taxon>
        <taxon>Streptomycetaceae</taxon>
        <taxon>Streptomyces</taxon>
    </lineage>
</organism>
<keyword evidence="1 2" id="KW-0238">DNA-binding</keyword>
<dbReference type="SUPFAM" id="SSF48498">
    <property type="entry name" value="Tetracyclin repressor-like, C-terminal domain"/>
    <property type="match status" value="1"/>
</dbReference>
<dbReference type="GO" id="GO:0003700">
    <property type="term" value="F:DNA-binding transcription factor activity"/>
    <property type="evidence" value="ECO:0007669"/>
    <property type="project" value="TreeGrafter"/>
</dbReference>
<evidence type="ECO:0000256" key="2">
    <source>
        <dbReference type="PROSITE-ProRule" id="PRU00335"/>
    </source>
</evidence>
<gene>
    <name evidence="4" type="ORF">B1H18_29650</name>
</gene>
<dbReference type="InterPro" id="IPR009057">
    <property type="entry name" value="Homeodomain-like_sf"/>
</dbReference>
<dbReference type="Pfam" id="PF00440">
    <property type="entry name" value="TetR_N"/>
    <property type="match status" value="1"/>
</dbReference>
<evidence type="ECO:0000256" key="1">
    <source>
        <dbReference type="ARBA" id="ARBA00023125"/>
    </source>
</evidence>
<comment type="caution">
    <text evidence="4">The sequence shown here is derived from an EMBL/GenBank/DDBJ whole genome shotgun (WGS) entry which is preliminary data.</text>
</comment>
<dbReference type="RefSeq" id="WP_179120323.1">
    <property type="nucleotide sequence ID" value="NZ_CP045178.1"/>
</dbReference>
<keyword evidence="5" id="KW-1185">Reference proteome</keyword>
<dbReference type="InterPro" id="IPR001647">
    <property type="entry name" value="HTH_TetR"/>
</dbReference>
<evidence type="ECO:0000313" key="5">
    <source>
        <dbReference type="Proteomes" id="UP000190539"/>
    </source>
</evidence>
<dbReference type="InterPro" id="IPR041583">
    <property type="entry name" value="TetR_C_31"/>
</dbReference>
<feature type="DNA-binding region" description="H-T-H motif" evidence="2">
    <location>
        <begin position="24"/>
        <end position="43"/>
    </location>
</feature>
<dbReference type="InterPro" id="IPR050109">
    <property type="entry name" value="HTH-type_TetR-like_transc_reg"/>
</dbReference>
<dbReference type="Proteomes" id="UP000190539">
    <property type="component" value="Unassembled WGS sequence"/>
</dbReference>
<sequence>MGHREQLMIGAKRCMEELGYARTTSRDLAAAANVPLGSINYHYGSKDSLLNAALLEIVKEWGEKAVRSSSVGEAAGQDAQQRLERMWAQVIESVSANRPMQVASIEAFAQAERSSEVRDQIAAAYEKSRPELAAQLHGFDETYDEETARAVGSVHMALIAGLSMQWLIDPDHAPTAQQVAAGLRAIARNFEDN</sequence>
<proteinExistence type="predicted"/>
<name>A0A1V4A1R0_9ACTN</name>
<dbReference type="AlphaFoldDB" id="A0A1V4A1R0"/>